<proteinExistence type="predicted"/>
<organism evidence="1 2">
    <name type="scientific">Lasius niger</name>
    <name type="common">Black garden ant</name>
    <dbReference type="NCBI Taxonomy" id="67767"/>
    <lineage>
        <taxon>Eukaryota</taxon>
        <taxon>Metazoa</taxon>
        <taxon>Ecdysozoa</taxon>
        <taxon>Arthropoda</taxon>
        <taxon>Hexapoda</taxon>
        <taxon>Insecta</taxon>
        <taxon>Pterygota</taxon>
        <taxon>Neoptera</taxon>
        <taxon>Endopterygota</taxon>
        <taxon>Hymenoptera</taxon>
        <taxon>Apocrita</taxon>
        <taxon>Aculeata</taxon>
        <taxon>Formicoidea</taxon>
        <taxon>Formicidae</taxon>
        <taxon>Formicinae</taxon>
        <taxon>Lasius</taxon>
        <taxon>Lasius</taxon>
    </lineage>
</organism>
<evidence type="ECO:0000313" key="1">
    <source>
        <dbReference type="EMBL" id="KMQ86122.1"/>
    </source>
</evidence>
<dbReference type="InterPro" id="IPR012337">
    <property type="entry name" value="RNaseH-like_sf"/>
</dbReference>
<gene>
    <name evidence="1" type="ORF">RF55_14994</name>
</gene>
<protein>
    <recommendedName>
        <fullName evidence="3">Zinc finger bed domain-containing protein 4-like protein</fullName>
    </recommendedName>
</protein>
<dbReference type="SUPFAM" id="SSF53098">
    <property type="entry name" value="Ribonuclease H-like"/>
    <property type="match status" value="1"/>
</dbReference>
<dbReference type="AlphaFoldDB" id="A0A0J7K6Z0"/>
<reference evidence="1 2" key="1">
    <citation type="submission" date="2015-04" db="EMBL/GenBank/DDBJ databases">
        <title>Lasius niger genome sequencing.</title>
        <authorList>
            <person name="Konorov E.A."/>
            <person name="Nikitin M.A."/>
            <person name="Kirill M.V."/>
            <person name="Chang P."/>
        </authorList>
    </citation>
    <scope>NUCLEOTIDE SEQUENCE [LARGE SCALE GENOMIC DNA]</scope>
    <source>
        <tissue evidence="1">Whole</tissue>
    </source>
</reference>
<dbReference type="PANTHER" id="PTHR47501">
    <property type="entry name" value="TRANSPOSASE-RELATED"/>
    <property type="match status" value="1"/>
</dbReference>
<comment type="caution">
    <text evidence="1">The sequence shown here is derived from an EMBL/GenBank/DDBJ whole genome shotgun (WGS) entry which is preliminary data.</text>
</comment>
<dbReference type="OrthoDB" id="7554903at2759"/>
<dbReference type="PaxDb" id="67767-A0A0J7K6Z0"/>
<dbReference type="Proteomes" id="UP000036403">
    <property type="component" value="Unassembled WGS sequence"/>
</dbReference>
<name>A0A0J7K6Z0_LASNI</name>
<keyword evidence="2" id="KW-1185">Reference proteome</keyword>
<evidence type="ECO:0000313" key="2">
    <source>
        <dbReference type="Proteomes" id="UP000036403"/>
    </source>
</evidence>
<accession>A0A0J7K6Z0</accession>
<evidence type="ECO:0008006" key="3">
    <source>
        <dbReference type="Google" id="ProtNLM"/>
    </source>
</evidence>
<dbReference type="PANTHER" id="PTHR47501:SF5">
    <property type="entry name" value="HAT C-TERMINAL DIMERISATION DOMAIN-CONTAINING PROTEIN"/>
    <property type="match status" value="1"/>
</dbReference>
<dbReference type="EMBL" id="LBMM01012603">
    <property type="protein sequence ID" value="KMQ86122.1"/>
    <property type="molecule type" value="Genomic_DNA"/>
</dbReference>
<sequence length="148" mass="16698">MIDEQSFKRISYAIACKRFPGSHTHDRIANILNEIHSTYEITGEKLVATVTDNGSNFVKAFQKFGVHLDDSLFHEDYIEADGEQDQNERHSVETVSFEGIVSPLLPLHQRCASHTLHLVATTDILNGINSLENIKLLYNDIIKKCTSL</sequence>